<organism evidence="1 2">
    <name type="scientific">Piedraia hortae CBS 480.64</name>
    <dbReference type="NCBI Taxonomy" id="1314780"/>
    <lineage>
        <taxon>Eukaryota</taxon>
        <taxon>Fungi</taxon>
        <taxon>Dikarya</taxon>
        <taxon>Ascomycota</taxon>
        <taxon>Pezizomycotina</taxon>
        <taxon>Dothideomycetes</taxon>
        <taxon>Dothideomycetidae</taxon>
        <taxon>Capnodiales</taxon>
        <taxon>Piedraiaceae</taxon>
        <taxon>Piedraia</taxon>
    </lineage>
</organism>
<dbReference type="EMBL" id="MU006007">
    <property type="protein sequence ID" value="KAF2858591.1"/>
    <property type="molecule type" value="Genomic_DNA"/>
</dbReference>
<accession>A0A6A7BTK6</accession>
<dbReference type="Proteomes" id="UP000799421">
    <property type="component" value="Unassembled WGS sequence"/>
</dbReference>
<dbReference type="SUPFAM" id="SSF55961">
    <property type="entry name" value="Bet v1-like"/>
    <property type="match status" value="1"/>
</dbReference>
<keyword evidence="2" id="KW-1185">Reference proteome</keyword>
<reference evidence="1" key="1">
    <citation type="journal article" date="2020" name="Stud. Mycol.">
        <title>101 Dothideomycetes genomes: a test case for predicting lifestyles and emergence of pathogens.</title>
        <authorList>
            <person name="Haridas S."/>
            <person name="Albert R."/>
            <person name="Binder M."/>
            <person name="Bloem J."/>
            <person name="Labutti K."/>
            <person name="Salamov A."/>
            <person name="Andreopoulos B."/>
            <person name="Baker S."/>
            <person name="Barry K."/>
            <person name="Bills G."/>
            <person name="Bluhm B."/>
            <person name="Cannon C."/>
            <person name="Castanera R."/>
            <person name="Culley D."/>
            <person name="Daum C."/>
            <person name="Ezra D."/>
            <person name="Gonzalez J."/>
            <person name="Henrissat B."/>
            <person name="Kuo A."/>
            <person name="Liang C."/>
            <person name="Lipzen A."/>
            <person name="Lutzoni F."/>
            <person name="Magnuson J."/>
            <person name="Mondo S."/>
            <person name="Nolan M."/>
            <person name="Ohm R."/>
            <person name="Pangilinan J."/>
            <person name="Park H.-J."/>
            <person name="Ramirez L."/>
            <person name="Alfaro M."/>
            <person name="Sun H."/>
            <person name="Tritt A."/>
            <person name="Yoshinaga Y."/>
            <person name="Zwiers L.-H."/>
            <person name="Turgeon B."/>
            <person name="Goodwin S."/>
            <person name="Spatafora J."/>
            <person name="Crous P."/>
            <person name="Grigoriev I."/>
        </authorList>
    </citation>
    <scope>NUCLEOTIDE SEQUENCE</scope>
    <source>
        <strain evidence="1">CBS 480.64</strain>
    </source>
</reference>
<dbReference type="Gene3D" id="3.30.530.20">
    <property type="match status" value="1"/>
</dbReference>
<dbReference type="CDD" id="cd07822">
    <property type="entry name" value="SRPBCC_4"/>
    <property type="match status" value="1"/>
</dbReference>
<dbReference type="OrthoDB" id="509124at2759"/>
<proteinExistence type="predicted"/>
<gene>
    <name evidence="1" type="ORF">K470DRAFT_259675</name>
</gene>
<evidence type="ECO:0008006" key="3">
    <source>
        <dbReference type="Google" id="ProtNLM"/>
    </source>
</evidence>
<evidence type="ECO:0000313" key="2">
    <source>
        <dbReference type="Proteomes" id="UP000799421"/>
    </source>
</evidence>
<dbReference type="InterPro" id="IPR023393">
    <property type="entry name" value="START-like_dom_sf"/>
</dbReference>
<protein>
    <recommendedName>
        <fullName evidence="3">Bet v1-like protein</fullName>
    </recommendedName>
</protein>
<evidence type="ECO:0000313" key="1">
    <source>
        <dbReference type="EMBL" id="KAF2858591.1"/>
    </source>
</evidence>
<sequence length="197" mass="22732">MKALSGDAFYDHNNTGPRASYSIPDGGTFSIYSETLIRAPPQAVYDAILDIQNWKGWNSFVYDVQINAHPNAHDANLRMRDGVNMTFFTQLNANEKSKSKETCTWVDGVQTRKDGKQPFVTRIRWDLHNAGAMIPSFVLRAQRTNEIEELEDSTTMYRTWETFGGLAAAVVKWKYEQDLKDRFDDWCRDLKKHVEKE</sequence>
<dbReference type="AlphaFoldDB" id="A0A6A7BTK6"/>
<name>A0A6A7BTK6_9PEZI</name>